<reference evidence="1 2" key="1">
    <citation type="submission" date="2019-10" db="EMBL/GenBank/DDBJ databases">
        <title>A soil myxobacterium in the family Polyangiaceae.</title>
        <authorList>
            <person name="Li Y."/>
            <person name="Wang J."/>
        </authorList>
    </citation>
    <scope>NUCLEOTIDE SEQUENCE [LARGE SCALE GENOMIC DNA]</scope>
    <source>
        <strain evidence="1 2">DSM 14734</strain>
    </source>
</reference>
<dbReference type="EMBL" id="WJIE01000003">
    <property type="protein sequence ID" value="MRG92487.1"/>
    <property type="molecule type" value="Genomic_DNA"/>
</dbReference>
<organism evidence="1 2">
    <name type="scientific">Polyangium spumosum</name>
    <dbReference type="NCBI Taxonomy" id="889282"/>
    <lineage>
        <taxon>Bacteria</taxon>
        <taxon>Pseudomonadati</taxon>
        <taxon>Myxococcota</taxon>
        <taxon>Polyangia</taxon>
        <taxon>Polyangiales</taxon>
        <taxon>Polyangiaceae</taxon>
        <taxon>Polyangium</taxon>
    </lineage>
</organism>
<dbReference type="Proteomes" id="UP000440224">
    <property type="component" value="Unassembled WGS sequence"/>
</dbReference>
<proteinExistence type="predicted"/>
<comment type="caution">
    <text evidence="1">The sequence shown here is derived from an EMBL/GenBank/DDBJ whole genome shotgun (WGS) entry which is preliminary data.</text>
</comment>
<protein>
    <submittedName>
        <fullName evidence="1">Uncharacterized protein</fullName>
    </submittedName>
</protein>
<evidence type="ECO:0000313" key="1">
    <source>
        <dbReference type="EMBL" id="MRG92487.1"/>
    </source>
</evidence>
<accession>A0A6N7PL16</accession>
<gene>
    <name evidence="1" type="ORF">GF068_11190</name>
</gene>
<name>A0A6N7PL16_9BACT</name>
<dbReference type="AlphaFoldDB" id="A0A6N7PL16"/>
<keyword evidence="2" id="KW-1185">Reference proteome</keyword>
<sequence>MCCFSKPVRSVSATNIFAREAPEGRQYLAYSMTLSASEDLAMILPLPVPQGTRDDAVTFIDLSGYAEFFRDLAKAFPEPMPANAPRSAPAPQARAPLAVVEVGSFEASFVPTIDDFTRLDPRFRLPAEVWSRLPGHDRFGFAVFKLMKGEKRIHPMAFTFPRAAAGSVFFPTVHVHDGQVHAQARFDHALFLQRSPRARAGTPDGWRSSKKARYYVDVERARGLVDGDQPVHRLRLAGRAPNRDIYVDD</sequence>
<evidence type="ECO:0000313" key="2">
    <source>
        <dbReference type="Proteomes" id="UP000440224"/>
    </source>
</evidence>